<dbReference type="PIRSF" id="PIRSF029218">
    <property type="entry name" value="ParE"/>
    <property type="match status" value="1"/>
</dbReference>
<reference evidence="4 5" key="1">
    <citation type="submission" date="2019-05" db="EMBL/GenBank/DDBJ databases">
        <title>Draft genome sequence of Pelagicola sp. DSW4-44.</title>
        <authorList>
            <person name="Oh J."/>
        </authorList>
    </citation>
    <scope>NUCLEOTIDE SEQUENCE [LARGE SCALE GENOMIC DNA]</scope>
    <source>
        <strain evidence="4 5">DSW4-44</strain>
    </source>
</reference>
<name>A0ABY2UPE5_9RHOB</name>
<protein>
    <recommendedName>
        <fullName evidence="3">Toxin</fullName>
    </recommendedName>
</protein>
<dbReference type="InterPro" id="IPR028344">
    <property type="entry name" value="ParE1/4"/>
</dbReference>
<evidence type="ECO:0000256" key="2">
    <source>
        <dbReference type="ARBA" id="ARBA00022649"/>
    </source>
</evidence>
<dbReference type="Pfam" id="PF05016">
    <property type="entry name" value="ParE_toxin"/>
    <property type="match status" value="1"/>
</dbReference>
<dbReference type="PANTHER" id="PTHR33755">
    <property type="entry name" value="TOXIN PARE1-RELATED"/>
    <property type="match status" value="1"/>
</dbReference>
<accession>A0ABY2UPE5</accession>
<gene>
    <name evidence="4" type="ORF">FEE96_22470</name>
</gene>
<evidence type="ECO:0000256" key="1">
    <source>
        <dbReference type="ARBA" id="ARBA00006226"/>
    </source>
</evidence>
<comment type="caution">
    <text evidence="4">The sequence shown here is derived from an EMBL/GenBank/DDBJ whole genome shotgun (WGS) entry which is preliminary data.</text>
</comment>
<sequence length="96" mass="11373">MPYHLTRAAQEDLIRISVTGIENFGVSQARRYHDALFEVFDLLSANPKMARERLEFTKPCRIHRFHSHVIIYQIEGDDIRIIRVRHGREDWLSDPT</sequence>
<evidence type="ECO:0000313" key="4">
    <source>
        <dbReference type="EMBL" id="TLP55485.1"/>
    </source>
</evidence>
<keyword evidence="2" id="KW-1277">Toxin-antitoxin system</keyword>
<dbReference type="InterPro" id="IPR035093">
    <property type="entry name" value="RelE/ParE_toxin_dom_sf"/>
</dbReference>
<dbReference type="InterPro" id="IPR007712">
    <property type="entry name" value="RelE/ParE_toxin"/>
</dbReference>
<dbReference type="EMBL" id="VAUA01000015">
    <property type="protein sequence ID" value="TLP55485.1"/>
    <property type="molecule type" value="Genomic_DNA"/>
</dbReference>
<proteinExistence type="inferred from homology"/>
<dbReference type="Proteomes" id="UP000305041">
    <property type="component" value="Unassembled WGS sequence"/>
</dbReference>
<comment type="similarity">
    <text evidence="1 3">Belongs to the RelE toxin family.</text>
</comment>
<dbReference type="PANTHER" id="PTHR33755:SF9">
    <property type="entry name" value="TOXIN PARE1"/>
    <property type="match status" value="1"/>
</dbReference>
<dbReference type="Gene3D" id="3.30.2310.20">
    <property type="entry name" value="RelE-like"/>
    <property type="match status" value="1"/>
</dbReference>
<organism evidence="4 5">
    <name type="scientific">Parasedimentitalea maritima</name>
    <dbReference type="NCBI Taxonomy" id="2578117"/>
    <lineage>
        <taxon>Bacteria</taxon>
        <taxon>Pseudomonadati</taxon>
        <taxon>Pseudomonadota</taxon>
        <taxon>Alphaproteobacteria</taxon>
        <taxon>Rhodobacterales</taxon>
        <taxon>Paracoccaceae</taxon>
        <taxon>Parasedimentitalea</taxon>
    </lineage>
</organism>
<keyword evidence="5" id="KW-1185">Reference proteome</keyword>
<dbReference type="InterPro" id="IPR051803">
    <property type="entry name" value="TA_system_RelE-like_toxin"/>
</dbReference>
<dbReference type="RefSeq" id="WP_138165363.1">
    <property type="nucleotide sequence ID" value="NZ_VAUA01000015.1"/>
</dbReference>
<evidence type="ECO:0000313" key="5">
    <source>
        <dbReference type="Proteomes" id="UP000305041"/>
    </source>
</evidence>
<evidence type="ECO:0000256" key="3">
    <source>
        <dbReference type="PIRNR" id="PIRNR029218"/>
    </source>
</evidence>